<dbReference type="PROSITE" id="PS50305">
    <property type="entry name" value="SIRTUIN"/>
    <property type="match status" value="1"/>
</dbReference>
<comment type="similarity">
    <text evidence="6">Belongs to the sirtuin family. Class IV subfamily.</text>
</comment>
<evidence type="ECO:0000256" key="5">
    <source>
        <dbReference type="ARBA" id="ARBA00023027"/>
    </source>
</evidence>
<evidence type="ECO:0000313" key="10">
    <source>
        <dbReference type="EMBL" id="KAK2157078.1"/>
    </source>
</evidence>
<evidence type="ECO:0000256" key="2">
    <source>
        <dbReference type="ARBA" id="ARBA00022679"/>
    </source>
</evidence>
<dbReference type="PANTHER" id="PTHR11085">
    <property type="entry name" value="NAD-DEPENDENT PROTEIN DEACYLASE SIRTUIN-5, MITOCHONDRIAL-RELATED"/>
    <property type="match status" value="1"/>
</dbReference>
<sequence length="422" mass="46453">MSVNYASGLSNYEYKGKCGMPEVFDPPDVIDQKIGELVELMKSSRHTVVITGAGISTAAGIPDFRGPSGVWTLEEKGESPQGSVTFETARPTYSHLALAALEEAGYVGYVISQNVDGLHLRSGFPRNKLSELHGNMFVEQCDMCHTQYIRAEPVPTMALQPTGHPCTQTKTRGQCRKADLCLCLGTSLQILPCGNMPLLTKRNGGKIIIVNLQSTKQDKKAHLKIHCYIDQVMKQVCQSLDVKIPHWEQPMVRLQSLHTPKRQRSPKIIVAESLQRDNKLLKKHIKVNNSEEGSTISGTETTAVIKVEKETHKEQTENSKVKSESDERKTAAESGSMELGLDIKEEEDAGSSDAETFAVNVDRCGAACSINNEELQGKHLSPKDNDHLNGTLQDFSVGTASVTDDEHQEVNTSQTKRLKLEV</sequence>
<dbReference type="InterPro" id="IPR026590">
    <property type="entry name" value="Ssirtuin_cat_dom"/>
</dbReference>
<dbReference type="GO" id="GO:0046969">
    <property type="term" value="F:histone H3K9 deacetylase activity, NAD-dependent"/>
    <property type="evidence" value="ECO:0007669"/>
    <property type="project" value="TreeGrafter"/>
</dbReference>
<name>A0AAD9JR52_9ANNE</name>
<accession>A0AAD9JR52</accession>
<protein>
    <recommendedName>
        <fullName evidence="1">protein acetyllysine N-acetyltransferase</fullName>
        <ecNumber evidence="1">2.3.1.286</ecNumber>
    </recommendedName>
</protein>
<keyword evidence="4" id="KW-0862">Zinc</keyword>
<evidence type="ECO:0000256" key="1">
    <source>
        <dbReference type="ARBA" id="ARBA00012928"/>
    </source>
</evidence>
<organism evidence="10 11">
    <name type="scientific">Paralvinella palmiformis</name>
    <dbReference type="NCBI Taxonomy" id="53620"/>
    <lineage>
        <taxon>Eukaryota</taxon>
        <taxon>Metazoa</taxon>
        <taxon>Spiralia</taxon>
        <taxon>Lophotrochozoa</taxon>
        <taxon>Annelida</taxon>
        <taxon>Polychaeta</taxon>
        <taxon>Sedentaria</taxon>
        <taxon>Canalipalpata</taxon>
        <taxon>Terebellida</taxon>
        <taxon>Terebelliformia</taxon>
        <taxon>Alvinellidae</taxon>
        <taxon>Paralvinella</taxon>
    </lineage>
</organism>
<evidence type="ECO:0000259" key="9">
    <source>
        <dbReference type="PROSITE" id="PS50305"/>
    </source>
</evidence>
<dbReference type="InterPro" id="IPR029035">
    <property type="entry name" value="DHS-like_NAD/FAD-binding_dom"/>
</dbReference>
<dbReference type="AlphaFoldDB" id="A0AAD9JR52"/>
<dbReference type="EMBL" id="JAODUP010000199">
    <property type="protein sequence ID" value="KAK2157078.1"/>
    <property type="molecule type" value="Genomic_DNA"/>
</dbReference>
<dbReference type="InterPro" id="IPR050134">
    <property type="entry name" value="NAD-dep_sirtuin_deacylases"/>
</dbReference>
<dbReference type="Proteomes" id="UP001208570">
    <property type="component" value="Unassembled WGS sequence"/>
</dbReference>
<dbReference type="GO" id="GO:0000122">
    <property type="term" value="P:negative regulation of transcription by RNA polymerase II"/>
    <property type="evidence" value="ECO:0007669"/>
    <property type="project" value="TreeGrafter"/>
</dbReference>
<dbReference type="Pfam" id="PF02146">
    <property type="entry name" value="SIR2"/>
    <property type="match status" value="1"/>
</dbReference>
<dbReference type="SUPFAM" id="SSF52467">
    <property type="entry name" value="DHS-like NAD/FAD-binding domain"/>
    <property type="match status" value="1"/>
</dbReference>
<dbReference type="InterPro" id="IPR003000">
    <property type="entry name" value="Sirtuin"/>
</dbReference>
<evidence type="ECO:0000256" key="7">
    <source>
        <dbReference type="PROSITE-ProRule" id="PRU00236"/>
    </source>
</evidence>
<keyword evidence="11" id="KW-1185">Reference proteome</keyword>
<evidence type="ECO:0000256" key="3">
    <source>
        <dbReference type="ARBA" id="ARBA00022723"/>
    </source>
</evidence>
<feature type="domain" description="Deacetylase sirtuin-type" evidence="9">
    <location>
        <begin position="27"/>
        <end position="248"/>
    </location>
</feature>
<comment type="caution">
    <text evidence="10">The sequence shown here is derived from an EMBL/GenBank/DDBJ whole genome shotgun (WGS) entry which is preliminary data.</text>
</comment>
<feature type="compositionally biased region" description="Basic and acidic residues" evidence="8">
    <location>
        <begin position="377"/>
        <end position="387"/>
    </location>
</feature>
<feature type="compositionally biased region" description="Basic and acidic residues" evidence="8">
    <location>
        <begin position="309"/>
        <end position="331"/>
    </location>
</feature>
<dbReference type="GO" id="GO:0070403">
    <property type="term" value="F:NAD+ binding"/>
    <property type="evidence" value="ECO:0007669"/>
    <property type="project" value="InterPro"/>
</dbReference>
<reference evidence="10" key="1">
    <citation type="journal article" date="2023" name="Mol. Biol. Evol.">
        <title>Third-Generation Sequencing Reveals the Adaptive Role of the Epigenome in Three Deep-Sea Polychaetes.</title>
        <authorList>
            <person name="Perez M."/>
            <person name="Aroh O."/>
            <person name="Sun Y."/>
            <person name="Lan Y."/>
            <person name="Juniper S.K."/>
            <person name="Young C.R."/>
            <person name="Angers B."/>
            <person name="Qian P.Y."/>
        </authorList>
    </citation>
    <scope>NUCLEOTIDE SEQUENCE</scope>
    <source>
        <strain evidence="10">P08H-3</strain>
    </source>
</reference>
<dbReference type="GO" id="GO:0046872">
    <property type="term" value="F:metal ion binding"/>
    <property type="evidence" value="ECO:0007669"/>
    <property type="project" value="UniProtKB-KW"/>
</dbReference>
<keyword evidence="3" id="KW-0479">Metal-binding</keyword>
<dbReference type="GO" id="GO:0003714">
    <property type="term" value="F:transcription corepressor activity"/>
    <property type="evidence" value="ECO:0007669"/>
    <property type="project" value="TreeGrafter"/>
</dbReference>
<evidence type="ECO:0000256" key="6">
    <source>
        <dbReference type="ARBA" id="ARBA00038170"/>
    </source>
</evidence>
<feature type="region of interest" description="Disordered" evidence="8">
    <location>
        <begin position="309"/>
        <end position="339"/>
    </location>
</feature>
<evidence type="ECO:0000313" key="11">
    <source>
        <dbReference type="Proteomes" id="UP001208570"/>
    </source>
</evidence>
<keyword evidence="2" id="KW-0808">Transferase</keyword>
<comment type="caution">
    <text evidence="7">Lacks conserved residue(s) required for the propagation of feature annotation.</text>
</comment>
<keyword evidence="5" id="KW-0520">NAD</keyword>
<evidence type="ECO:0000256" key="8">
    <source>
        <dbReference type="SAM" id="MobiDB-lite"/>
    </source>
</evidence>
<dbReference type="Gene3D" id="3.40.50.1220">
    <property type="entry name" value="TPP-binding domain"/>
    <property type="match status" value="1"/>
</dbReference>
<evidence type="ECO:0000256" key="4">
    <source>
        <dbReference type="ARBA" id="ARBA00022833"/>
    </source>
</evidence>
<feature type="compositionally biased region" description="Polar residues" evidence="8">
    <location>
        <begin position="388"/>
        <end position="402"/>
    </location>
</feature>
<feature type="region of interest" description="Disordered" evidence="8">
    <location>
        <begin position="377"/>
        <end position="422"/>
    </location>
</feature>
<proteinExistence type="inferred from homology"/>
<dbReference type="FunFam" id="3.40.50.1220:FF:000038">
    <property type="entry name" value="NAD-dependent protein deacetylase sirtuin-6 isoform X2"/>
    <property type="match status" value="1"/>
</dbReference>
<dbReference type="GO" id="GO:0005634">
    <property type="term" value="C:nucleus"/>
    <property type="evidence" value="ECO:0007669"/>
    <property type="project" value="TreeGrafter"/>
</dbReference>
<gene>
    <name evidence="10" type="ORF">LSH36_199g02012</name>
</gene>
<dbReference type="EC" id="2.3.1.286" evidence="1"/>
<dbReference type="PANTHER" id="PTHR11085:SF12">
    <property type="entry name" value="NAD-DEPENDENT PROTEIN DEACYLASE SIRTUIN-6"/>
    <property type="match status" value="1"/>
</dbReference>